<dbReference type="OMA" id="NIFSEHD"/>
<dbReference type="GeneID" id="4999885"/>
<dbReference type="PANTHER" id="PTHR11266:SF91">
    <property type="entry name" value="EXPRESSED PROTEIN"/>
    <property type="match status" value="1"/>
</dbReference>
<evidence type="ECO:0000256" key="4">
    <source>
        <dbReference type="ARBA" id="ARBA00022989"/>
    </source>
</evidence>
<accession>A4RS05</accession>
<name>A4RS05_OSTLU</name>
<comment type="similarity">
    <text evidence="2 6">Belongs to the peroxisomal membrane protein PXMP2/4 family.</text>
</comment>
<dbReference type="HOGENOM" id="CLU_049109_5_0_1"/>
<feature type="non-terminal residue" evidence="7">
    <location>
        <position position="184"/>
    </location>
</feature>
<sequence length="184" mass="20088">LKSALVCAALGCVGDTVAQKRDAGARRAAARDAVGSKKNKNAAPVVEAHDFERTLKQALYNFFFYGPVQHHWYIALASKFPARAFALTAESLSPFAAKVFLNQAVLGPIVVTTFFLWGAIWGGTVAEYPGKVRRDALPTLRAGWSFWVPASSVNFAFVPTKHQVLYMSACSIVWNVILSINLNK</sequence>
<protein>
    <submittedName>
        <fullName evidence="7">Uncharacterized protein</fullName>
    </submittedName>
</protein>
<dbReference type="AlphaFoldDB" id="A4RS05"/>
<dbReference type="InterPro" id="IPR007248">
    <property type="entry name" value="Mpv17_PMP22"/>
</dbReference>
<keyword evidence="5 6" id="KW-0472">Membrane</keyword>
<gene>
    <name evidence="7" type="ORF">OSTLU_7358</name>
</gene>
<evidence type="ECO:0000313" key="7">
    <source>
        <dbReference type="EMBL" id="ABO94287.1"/>
    </source>
</evidence>
<dbReference type="RefSeq" id="XP_001415995.1">
    <property type="nucleotide sequence ID" value="XM_001415958.1"/>
</dbReference>
<proteinExistence type="inferred from homology"/>
<keyword evidence="8" id="KW-1185">Reference proteome</keyword>
<comment type="subcellular location">
    <subcellularLocation>
        <location evidence="1">Membrane</location>
        <topology evidence="1">Multi-pass membrane protein</topology>
    </subcellularLocation>
</comment>
<feature type="transmembrane region" description="Helical" evidence="6">
    <location>
        <begin position="105"/>
        <end position="126"/>
    </location>
</feature>
<keyword evidence="4 6" id="KW-1133">Transmembrane helix</keyword>
<evidence type="ECO:0000256" key="6">
    <source>
        <dbReference type="RuleBase" id="RU363053"/>
    </source>
</evidence>
<dbReference type="OrthoDB" id="430207at2759"/>
<evidence type="ECO:0000256" key="2">
    <source>
        <dbReference type="ARBA" id="ARBA00006824"/>
    </source>
</evidence>
<evidence type="ECO:0000256" key="1">
    <source>
        <dbReference type="ARBA" id="ARBA00004141"/>
    </source>
</evidence>
<evidence type="ECO:0000256" key="3">
    <source>
        <dbReference type="ARBA" id="ARBA00022692"/>
    </source>
</evidence>
<dbReference type="PANTHER" id="PTHR11266">
    <property type="entry name" value="PEROXISOMAL MEMBRANE PROTEIN 2, PXMP2 MPV17"/>
    <property type="match status" value="1"/>
</dbReference>
<dbReference type="EMBL" id="CP000581">
    <property type="protein sequence ID" value="ABO94287.1"/>
    <property type="molecule type" value="Genomic_DNA"/>
</dbReference>
<evidence type="ECO:0000256" key="5">
    <source>
        <dbReference type="ARBA" id="ARBA00023136"/>
    </source>
</evidence>
<dbReference type="GO" id="GO:0016020">
    <property type="term" value="C:membrane"/>
    <property type="evidence" value="ECO:0007669"/>
    <property type="project" value="UniProtKB-SubCell"/>
</dbReference>
<organism evidence="7 8">
    <name type="scientific">Ostreococcus lucimarinus (strain CCE9901)</name>
    <dbReference type="NCBI Taxonomy" id="436017"/>
    <lineage>
        <taxon>Eukaryota</taxon>
        <taxon>Viridiplantae</taxon>
        <taxon>Chlorophyta</taxon>
        <taxon>Mamiellophyceae</taxon>
        <taxon>Mamiellales</taxon>
        <taxon>Bathycoccaceae</taxon>
        <taxon>Ostreococcus</taxon>
    </lineage>
</organism>
<dbReference type="STRING" id="436017.A4RS05"/>
<keyword evidence="3 6" id="KW-0812">Transmembrane</keyword>
<dbReference type="Proteomes" id="UP000001568">
    <property type="component" value="Chromosome 1"/>
</dbReference>
<reference evidence="7 8" key="1">
    <citation type="journal article" date="2007" name="Proc. Natl. Acad. Sci. U.S.A.">
        <title>The tiny eukaryote Ostreococcus provides genomic insights into the paradox of plankton speciation.</title>
        <authorList>
            <person name="Palenik B."/>
            <person name="Grimwood J."/>
            <person name="Aerts A."/>
            <person name="Rouze P."/>
            <person name="Salamov A."/>
            <person name="Putnam N."/>
            <person name="Dupont C."/>
            <person name="Jorgensen R."/>
            <person name="Derelle E."/>
            <person name="Rombauts S."/>
            <person name="Zhou K."/>
            <person name="Otillar R."/>
            <person name="Merchant S.S."/>
            <person name="Podell S."/>
            <person name="Gaasterland T."/>
            <person name="Napoli C."/>
            <person name="Gendler K."/>
            <person name="Manuell A."/>
            <person name="Tai V."/>
            <person name="Vallon O."/>
            <person name="Piganeau G."/>
            <person name="Jancek S."/>
            <person name="Heijde M."/>
            <person name="Jabbari K."/>
            <person name="Bowler C."/>
            <person name="Lohr M."/>
            <person name="Robbens S."/>
            <person name="Werner G."/>
            <person name="Dubchak I."/>
            <person name="Pazour G.J."/>
            <person name="Ren Q."/>
            <person name="Paulsen I."/>
            <person name="Delwiche C."/>
            <person name="Schmutz J."/>
            <person name="Rokhsar D."/>
            <person name="Van de Peer Y."/>
            <person name="Moreau H."/>
            <person name="Grigoriev I.V."/>
        </authorList>
    </citation>
    <scope>NUCLEOTIDE SEQUENCE [LARGE SCALE GENOMIC DNA]</scope>
    <source>
        <strain evidence="7 8">CCE9901</strain>
    </source>
</reference>
<dbReference type="KEGG" id="olu:OSTLU_7358"/>
<evidence type="ECO:0000313" key="8">
    <source>
        <dbReference type="Proteomes" id="UP000001568"/>
    </source>
</evidence>
<feature type="non-terminal residue" evidence="7">
    <location>
        <position position="1"/>
    </location>
</feature>
<dbReference type="Pfam" id="PF04117">
    <property type="entry name" value="Mpv17_PMP22"/>
    <property type="match status" value="1"/>
</dbReference>
<dbReference type="GO" id="GO:0005737">
    <property type="term" value="C:cytoplasm"/>
    <property type="evidence" value="ECO:0007669"/>
    <property type="project" value="TreeGrafter"/>
</dbReference>
<feature type="transmembrane region" description="Helical" evidence="6">
    <location>
        <begin position="164"/>
        <end position="182"/>
    </location>
</feature>
<dbReference type="eggNOG" id="KOG1944">
    <property type="taxonomic scope" value="Eukaryota"/>
</dbReference>